<dbReference type="GO" id="GO:0005737">
    <property type="term" value="C:cytoplasm"/>
    <property type="evidence" value="ECO:0007669"/>
    <property type="project" value="UniProtKB-SubCell"/>
</dbReference>
<keyword evidence="5" id="KW-0808">Transferase</keyword>
<reference evidence="10 12" key="2">
    <citation type="submission" date="2019-11" db="EMBL/GenBank/DDBJ databases">
        <title>Draft genome sequences of five Paenibacillus species of dairy origin.</title>
        <authorList>
            <person name="Olajide A.M."/>
            <person name="Chen S."/>
            <person name="Lapointe G."/>
        </authorList>
    </citation>
    <scope>NUCLEOTIDE SEQUENCE [LARGE SCALE GENOMIC DNA]</scope>
    <source>
        <strain evidence="10 12">3CT49</strain>
    </source>
</reference>
<keyword evidence="11" id="KW-1185">Reference proteome</keyword>
<evidence type="ECO:0000256" key="4">
    <source>
        <dbReference type="ARBA" id="ARBA00022597"/>
    </source>
</evidence>
<dbReference type="PROSITE" id="PS51101">
    <property type="entry name" value="PTS_EIIB_TYPE_4"/>
    <property type="match status" value="1"/>
</dbReference>
<keyword evidence="6" id="KW-0598">Phosphotransferase system</keyword>
<dbReference type="Proteomes" id="UP000442469">
    <property type="component" value="Unassembled WGS sequence"/>
</dbReference>
<evidence type="ECO:0000313" key="9">
    <source>
        <dbReference type="EMBL" id="KFN05732.1"/>
    </source>
</evidence>
<dbReference type="GO" id="GO:0009401">
    <property type="term" value="P:phosphoenolpyruvate-dependent sugar phosphotransferase system"/>
    <property type="evidence" value="ECO:0007669"/>
    <property type="project" value="UniProtKB-KW"/>
</dbReference>
<dbReference type="EMBL" id="JMQA01000038">
    <property type="protein sequence ID" value="KFN05732.1"/>
    <property type="molecule type" value="Genomic_DNA"/>
</dbReference>
<feature type="domain" description="PTS EIIB type-4" evidence="8">
    <location>
        <begin position="1"/>
        <end position="164"/>
    </location>
</feature>
<evidence type="ECO:0000256" key="2">
    <source>
        <dbReference type="ARBA" id="ARBA00022448"/>
    </source>
</evidence>
<name>A0A090Z522_PAEMA</name>
<dbReference type="Gene3D" id="3.40.35.10">
    <property type="entry name" value="Phosphotransferase system, sorbose subfamily IIB component"/>
    <property type="match status" value="1"/>
</dbReference>
<gene>
    <name evidence="9" type="ORF">DJ90_76</name>
    <name evidence="10" type="ORF">GNQ08_11800</name>
</gene>
<dbReference type="PATRIC" id="fig|44252.3.peg.4321"/>
<accession>A0A090Z522</accession>
<dbReference type="Proteomes" id="UP000029278">
    <property type="component" value="Unassembled WGS sequence"/>
</dbReference>
<reference evidence="9 11" key="1">
    <citation type="submission" date="2014-04" db="EMBL/GenBank/DDBJ databases">
        <authorList>
            <person name="Bishop-Lilly K.A."/>
            <person name="Broomall S.M."/>
            <person name="Chain P.S."/>
            <person name="Chertkov O."/>
            <person name="Coyne S.R."/>
            <person name="Daligault H.E."/>
            <person name="Davenport K.W."/>
            <person name="Erkkila T."/>
            <person name="Frey K.G."/>
            <person name="Gibbons H.S."/>
            <person name="Gu W."/>
            <person name="Jaissle J."/>
            <person name="Johnson S.L."/>
            <person name="Koroleva G.I."/>
            <person name="Ladner J.T."/>
            <person name="Lo C.-C."/>
            <person name="Minogue T.D."/>
            <person name="Munk C."/>
            <person name="Palacios G.F."/>
            <person name="Redden C.L."/>
            <person name="Rosenzweig C.N."/>
            <person name="Scholz M.B."/>
            <person name="Teshima H."/>
            <person name="Xu Y."/>
        </authorList>
    </citation>
    <scope>NUCLEOTIDE SEQUENCE [LARGE SCALE GENOMIC DNA]</scope>
    <source>
        <strain evidence="9 11">8244</strain>
    </source>
</reference>
<dbReference type="AlphaFoldDB" id="A0A090Z522"/>
<evidence type="ECO:0000313" key="11">
    <source>
        <dbReference type="Proteomes" id="UP000029278"/>
    </source>
</evidence>
<dbReference type="GO" id="GO:0016301">
    <property type="term" value="F:kinase activity"/>
    <property type="evidence" value="ECO:0007669"/>
    <property type="project" value="UniProtKB-KW"/>
</dbReference>
<dbReference type="InterPro" id="IPR004720">
    <property type="entry name" value="PTS_IIB_sorbose-sp"/>
</dbReference>
<dbReference type="HOGENOM" id="CLU_116175_0_0_9"/>
<dbReference type="SUPFAM" id="SSF52728">
    <property type="entry name" value="PTS IIb component"/>
    <property type="match status" value="1"/>
</dbReference>
<evidence type="ECO:0000256" key="3">
    <source>
        <dbReference type="ARBA" id="ARBA00022490"/>
    </source>
</evidence>
<dbReference type="EMBL" id="WNZZ01000007">
    <property type="protein sequence ID" value="MUG23091.1"/>
    <property type="molecule type" value="Genomic_DNA"/>
</dbReference>
<keyword evidence="4 10" id="KW-0762">Sugar transport</keyword>
<evidence type="ECO:0000259" key="8">
    <source>
        <dbReference type="PROSITE" id="PS51101"/>
    </source>
</evidence>
<dbReference type="Pfam" id="PF03830">
    <property type="entry name" value="PTSIIB_sorb"/>
    <property type="match status" value="1"/>
</dbReference>
<keyword evidence="3" id="KW-0963">Cytoplasm</keyword>
<dbReference type="OrthoDB" id="9788818at2"/>
<dbReference type="RefSeq" id="WP_036625492.1">
    <property type="nucleotide sequence ID" value="NZ_BGML01000002.1"/>
</dbReference>
<dbReference type="GeneID" id="77009132"/>
<evidence type="ECO:0000313" key="12">
    <source>
        <dbReference type="Proteomes" id="UP000442469"/>
    </source>
</evidence>
<comment type="caution">
    <text evidence="9">The sequence shown here is derived from an EMBL/GenBank/DDBJ whole genome shotgun (WGS) entry which is preliminary data.</text>
</comment>
<keyword evidence="2" id="KW-0813">Transport</keyword>
<evidence type="ECO:0000256" key="1">
    <source>
        <dbReference type="ARBA" id="ARBA00004496"/>
    </source>
</evidence>
<evidence type="ECO:0000313" key="10">
    <source>
        <dbReference type="EMBL" id="MUG23091.1"/>
    </source>
</evidence>
<organism evidence="9 11">
    <name type="scientific">Paenibacillus macerans</name>
    <name type="common">Bacillus macerans</name>
    <dbReference type="NCBI Taxonomy" id="44252"/>
    <lineage>
        <taxon>Bacteria</taxon>
        <taxon>Bacillati</taxon>
        <taxon>Bacillota</taxon>
        <taxon>Bacilli</taxon>
        <taxon>Bacillales</taxon>
        <taxon>Paenibacillaceae</taxon>
        <taxon>Paenibacillus</taxon>
    </lineage>
</organism>
<dbReference type="GO" id="GO:0008982">
    <property type="term" value="F:protein-N(PI)-phosphohistidine-sugar phosphotransferase activity"/>
    <property type="evidence" value="ECO:0007669"/>
    <property type="project" value="InterPro"/>
</dbReference>
<evidence type="ECO:0000256" key="5">
    <source>
        <dbReference type="ARBA" id="ARBA00022679"/>
    </source>
</evidence>
<evidence type="ECO:0000256" key="7">
    <source>
        <dbReference type="ARBA" id="ARBA00022777"/>
    </source>
</evidence>
<evidence type="ECO:0000256" key="6">
    <source>
        <dbReference type="ARBA" id="ARBA00022683"/>
    </source>
</evidence>
<comment type="subcellular location">
    <subcellularLocation>
        <location evidence="1">Cytoplasm</location>
    </subcellularLocation>
</comment>
<keyword evidence="7" id="KW-0418">Kinase</keyword>
<dbReference type="InterPro" id="IPR036667">
    <property type="entry name" value="PTS_IIB_sorbose-sp_sf"/>
</dbReference>
<sequence length="164" mass="17968">MLNGIKLVRVDFRLIHGQVVTKWSNTITAKTIIVVNDELSEDEFMADIYVMAAPPGIKVEVLSIAAFTEQAKTGQYDKGSILVLFKNIEDVRRTAEQGISFKEVQIGGLGAAGSKTSVVKGISIDREDADNLLYLKDRGTEVSFQVTPEETKLPLDKALKKLGV</sequence>
<protein>
    <submittedName>
        <fullName evidence="10">PTS sugar transporter</fullName>
    </submittedName>
    <submittedName>
        <fullName evidence="9">PTS system sorbose subIIB component family protein</fullName>
    </submittedName>
</protein>
<dbReference type="STRING" id="44252.DJ90_76"/>
<proteinExistence type="predicted"/>